<accession>A0A8S4G1U5</accession>
<keyword evidence="1 6" id="KW-0349">Heme</keyword>
<gene>
    <name evidence="9" type="ORF">PLXY2_LOCUS12604</name>
</gene>
<dbReference type="Gene3D" id="3.10.120.10">
    <property type="entry name" value="Cytochrome b5-like heme/steroid binding domain"/>
    <property type="match status" value="1"/>
</dbReference>
<dbReference type="PROSITE" id="PS50255">
    <property type="entry name" value="CYTOCHROME_B5_2"/>
    <property type="match status" value="1"/>
</dbReference>
<feature type="transmembrane region" description="Helical" evidence="6">
    <location>
        <begin position="168"/>
        <end position="190"/>
    </location>
</feature>
<dbReference type="InterPro" id="IPR018506">
    <property type="entry name" value="Cyt_B5_heme-BS"/>
</dbReference>
<dbReference type="Proteomes" id="UP000653454">
    <property type="component" value="Unassembled WGS sequence"/>
</dbReference>
<dbReference type="InterPro" id="IPR053100">
    <property type="entry name" value="Cytochrome_b5-related"/>
</dbReference>
<evidence type="ECO:0000259" key="8">
    <source>
        <dbReference type="PROSITE" id="PS50255"/>
    </source>
</evidence>
<feature type="domain" description="Cytochrome b5 heme-binding" evidence="8">
    <location>
        <begin position="36"/>
        <end position="102"/>
    </location>
</feature>
<evidence type="ECO:0000256" key="6">
    <source>
        <dbReference type="RuleBase" id="RU362121"/>
    </source>
</evidence>
<reference evidence="9" key="1">
    <citation type="submission" date="2020-11" db="EMBL/GenBank/DDBJ databases">
        <authorList>
            <person name="Whiteford S."/>
        </authorList>
    </citation>
    <scope>NUCLEOTIDE SEQUENCE</scope>
</reference>
<comment type="similarity">
    <text evidence="6">Belongs to the cytochrome b5 family.</text>
</comment>
<dbReference type="CDD" id="cd01060">
    <property type="entry name" value="Membrane-FADS-like"/>
    <property type="match status" value="1"/>
</dbReference>
<dbReference type="GO" id="GO:0020037">
    <property type="term" value="F:heme binding"/>
    <property type="evidence" value="ECO:0007669"/>
    <property type="project" value="UniProtKB-UniRule"/>
</dbReference>
<proteinExistence type="inferred from homology"/>
<feature type="transmembrane region" description="Helical" evidence="6">
    <location>
        <begin position="335"/>
        <end position="353"/>
    </location>
</feature>
<evidence type="ECO:0000256" key="2">
    <source>
        <dbReference type="ARBA" id="ARBA00022723"/>
    </source>
</evidence>
<organism evidence="9 10">
    <name type="scientific">Plutella xylostella</name>
    <name type="common">Diamondback moth</name>
    <name type="synonym">Plutella maculipennis</name>
    <dbReference type="NCBI Taxonomy" id="51655"/>
    <lineage>
        <taxon>Eukaryota</taxon>
        <taxon>Metazoa</taxon>
        <taxon>Ecdysozoa</taxon>
        <taxon>Arthropoda</taxon>
        <taxon>Hexapoda</taxon>
        <taxon>Insecta</taxon>
        <taxon>Pterygota</taxon>
        <taxon>Neoptera</taxon>
        <taxon>Endopterygota</taxon>
        <taxon>Lepidoptera</taxon>
        <taxon>Glossata</taxon>
        <taxon>Ditrysia</taxon>
        <taxon>Yponomeutoidea</taxon>
        <taxon>Plutellidae</taxon>
        <taxon>Plutella</taxon>
    </lineage>
</organism>
<dbReference type="EMBL" id="CAJHNJ030000077">
    <property type="protein sequence ID" value="CAG9134396.1"/>
    <property type="molecule type" value="Genomic_DNA"/>
</dbReference>
<protein>
    <recommendedName>
        <fullName evidence="5">Cytochrome b5-related protein</fullName>
    </recommendedName>
</protein>
<dbReference type="InterPro" id="IPR005804">
    <property type="entry name" value="FA_desaturase_dom"/>
</dbReference>
<evidence type="ECO:0000256" key="3">
    <source>
        <dbReference type="ARBA" id="ARBA00023004"/>
    </source>
</evidence>
<keyword evidence="2 6" id="KW-0479">Metal-binding</keyword>
<dbReference type="GO" id="GO:0046872">
    <property type="term" value="F:metal ion binding"/>
    <property type="evidence" value="ECO:0007669"/>
    <property type="project" value="UniProtKB-UniRule"/>
</dbReference>
<comment type="function">
    <text evidence="4">May play a role in muscle cell metabolism.</text>
</comment>
<evidence type="ECO:0000256" key="5">
    <source>
        <dbReference type="ARBA" id="ARBA00073492"/>
    </source>
</evidence>
<evidence type="ECO:0000256" key="7">
    <source>
        <dbReference type="SAM" id="MobiDB-lite"/>
    </source>
</evidence>
<dbReference type="Pfam" id="PF00487">
    <property type="entry name" value="FA_desaturase"/>
    <property type="match status" value="1"/>
</dbReference>
<feature type="transmembrane region" description="Helical" evidence="6">
    <location>
        <begin position="145"/>
        <end position="162"/>
    </location>
</feature>
<evidence type="ECO:0000256" key="4">
    <source>
        <dbReference type="ARBA" id="ARBA00055674"/>
    </source>
</evidence>
<evidence type="ECO:0000256" key="1">
    <source>
        <dbReference type="ARBA" id="ARBA00022617"/>
    </source>
</evidence>
<keyword evidence="10" id="KW-1185">Reference proteome</keyword>
<evidence type="ECO:0000313" key="10">
    <source>
        <dbReference type="Proteomes" id="UP000653454"/>
    </source>
</evidence>
<name>A0A8S4G1U5_PLUXY</name>
<feature type="region of interest" description="Disordered" evidence="7">
    <location>
        <begin position="1"/>
        <end position="29"/>
    </location>
</feature>
<dbReference type="PANTHER" id="PTHR16740:SF1">
    <property type="entry name" value="CYTOCHROME B5-RELATED PROTEIN-RELATED"/>
    <property type="match status" value="1"/>
</dbReference>
<keyword evidence="6" id="KW-1133">Transmembrane helix</keyword>
<dbReference type="AlphaFoldDB" id="A0A8S4G1U5"/>
<keyword evidence="6" id="KW-0472">Membrane</keyword>
<sequence>MAPDPDRRQVSFPQLPYPALRSAAPRSPQQWIRGKQQQDGAEGLWRVHDGLYDLSEFVGLHPGGELWIQSTKGTDITEAFESHHLHGVAEPLLPKYFVRDAKEPRNSPFTFKEDGFYKTLKLKAMQKMKEFPAGSRSKSDRVTDSLLLLFLIITPITCWSFTKSFLLGASLLLFNGLVMSLMTICAHNYFHRKDNWRMYIFNLSGLSYADWRVSHAMSHHLYTNTVQDIELSMLEPFLYYLPSADKSVVNQLAAVYWPLVFPFTSVGCMVKDTVQDIELSMLEPFLYYLPSGDKSLVNQLAAVYWPLVFPFTSVGCMVKELIAGLTNLEGKKLQLSNAIPLFVPAWMYFVGGLPLLPTVGLWISCMLVSSFFFMVFGLTAGHHGNENFFEGDIPRDTTLDWGLHQLDAIVERVEYSGHGNHFMSLTGFGDHALHHLFPTLDHAELEFLYPTLVHHCEKYDTELRMTTFPQAVVSQAKQLARKKQNNFRAKTALLKQ</sequence>
<keyword evidence="6" id="KW-0812">Transmembrane</keyword>
<comment type="caution">
    <text evidence="6">Lacks conserved residue(s) required for the propagation of feature annotation.</text>
</comment>
<dbReference type="PANTHER" id="PTHR16740">
    <property type="entry name" value="CYTOCHROME B5-RELATED PROTEIN-RELATED"/>
    <property type="match status" value="1"/>
</dbReference>
<keyword evidence="3 6" id="KW-0408">Iron</keyword>
<dbReference type="PROSITE" id="PS00191">
    <property type="entry name" value="CYTOCHROME_B5_1"/>
    <property type="match status" value="1"/>
</dbReference>
<dbReference type="GO" id="GO:0006629">
    <property type="term" value="P:lipid metabolic process"/>
    <property type="evidence" value="ECO:0007669"/>
    <property type="project" value="InterPro"/>
</dbReference>
<dbReference type="FunFam" id="3.10.120.10:FF:000020">
    <property type="entry name" value="Cytochrome b5-related protein"/>
    <property type="match status" value="1"/>
</dbReference>
<dbReference type="InterPro" id="IPR036400">
    <property type="entry name" value="Cyt_B5-like_heme/steroid_sf"/>
</dbReference>
<dbReference type="InterPro" id="IPR001199">
    <property type="entry name" value="Cyt_B5-like_heme/steroid-bd"/>
</dbReference>
<dbReference type="SUPFAM" id="SSF55856">
    <property type="entry name" value="Cytochrome b5-like heme/steroid binding domain"/>
    <property type="match status" value="1"/>
</dbReference>
<comment type="caution">
    <text evidence="9">The sequence shown here is derived from an EMBL/GenBank/DDBJ whole genome shotgun (WGS) entry which is preliminary data.</text>
</comment>
<dbReference type="Pfam" id="PF00173">
    <property type="entry name" value="Cyt-b5"/>
    <property type="match status" value="1"/>
</dbReference>
<dbReference type="SMART" id="SM01117">
    <property type="entry name" value="Cyt-b5"/>
    <property type="match status" value="1"/>
</dbReference>
<evidence type="ECO:0000313" key="9">
    <source>
        <dbReference type="EMBL" id="CAG9134396.1"/>
    </source>
</evidence>